<accession>A0ABV2BUR7</accession>
<reference evidence="1 2" key="1">
    <citation type="submission" date="2024-06" db="EMBL/GenBank/DDBJ databases">
        <authorList>
            <person name="Li F."/>
        </authorList>
    </citation>
    <scope>NUCLEOTIDE SEQUENCE [LARGE SCALE GENOMIC DNA]</scope>
    <source>
        <strain evidence="1 2">GXAS 311</strain>
    </source>
</reference>
<evidence type="ECO:0000313" key="2">
    <source>
        <dbReference type="Proteomes" id="UP001548189"/>
    </source>
</evidence>
<dbReference type="InterPro" id="IPR043129">
    <property type="entry name" value="ATPase_NBD"/>
</dbReference>
<dbReference type="Proteomes" id="UP001548189">
    <property type="component" value="Unassembled WGS sequence"/>
</dbReference>
<dbReference type="Gene3D" id="3.30.420.380">
    <property type="match status" value="1"/>
</dbReference>
<dbReference type="SUPFAM" id="SSF53067">
    <property type="entry name" value="Actin-like ATPase domain"/>
    <property type="match status" value="1"/>
</dbReference>
<evidence type="ECO:0000313" key="1">
    <source>
        <dbReference type="EMBL" id="MET1255684.1"/>
    </source>
</evidence>
<gene>
    <name evidence="1" type="ORF">ABVT43_11155</name>
</gene>
<dbReference type="EMBL" id="JBEVCJ010000012">
    <property type="protein sequence ID" value="MET1255684.1"/>
    <property type="molecule type" value="Genomic_DNA"/>
</dbReference>
<sequence length="305" mass="35349">MKLFSKNKALEYVVVTITQQSYRIHHLKNQDNQLQQLAFGEFEYESIEALQKQFTRWIRKSQLKGLPCRWVLNRELYQTFQIDPPNVETKEMSEAIRWQIKDLIEQPLSDMLVSHYQPEFPEEQRSQLVAVVVEKALIEALIELTSDANLILEVIDIEELTMGHALQPYLAEEKVVGYIGEDKGGLMFSFYLGHALAFSRYKKGKHLPNTLLEEFSLEEEKETLEESFLLEAQRTLDYVVSQIFRRPIDAILFHPTASEDNYLADILKQITEVEVILVSPEITQSNPEWPLPSLAESGCLFRQGD</sequence>
<dbReference type="RefSeq" id="WP_353896268.1">
    <property type="nucleotide sequence ID" value="NZ_JBEVCJ010000012.1"/>
</dbReference>
<keyword evidence="2" id="KW-1185">Reference proteome</keyword>
<evidence type="ECO:0008006" key="3">
    <source>
        <dbReference type="Google" id="ProtNLM"/>
    </source>
</evidence>
<protein>
    <recommendedName>
        <fullName evidence="3">MSHA biogenesis protein MshI</fullName>
    </recommendedName>
</protein>
<organism evidence="1 2">
    <name type="scientific">Aliikangiella maris</name>
    <dbReference type="NCBI Taxonomy" id="3162458"/>
    <lineage>
        <taxon>Bacteria</taxon>
        <taxon>Pseudomonadati</taxon>
        <taxon>Pseudomonadota</taxon>
        <taxon>Gammaproteobacteria</taxon>
        <taxon>Oceanospirillales</taxon>
        <taxon>Pleioneaceae</taxon>
        <taxon>Aliikangiella</taxon>
    </lineage>
</organism>
<name>A0ABV2BUR7_9GAMM</name>
<comment type="caution">
    <text evidence="1">The sequence shown here is derived from an EMBL/GenBank/DDBJ whole genome shotgun (WGS) entry which is preliminary data.</text>
</comment>
<proteinExistence type="predicted"/>